<feature type="region of interest" description="Disordered" evidence="1">
    <location>
        <begin position="424"/>
        <end position="458"/>
    </location>
</feature>
<dbReference type="Pfam" id="PF07792">
    <property type="entry name" value="Afi1"/>
    <property type="match status" value="1"/>
</dbReference>
<evidence type="ECO:0000313" key="3">
    <source>
        <dbReference type="EMBL" id="EJD37908.1"/>
    </source>
</evidence>
<dbReference type="EMBL" id="JH687833">
    <property type="protein sequence ID" value="EJD37908.1"/>
    <property type="molecule type" value="Genomic_DNA"/>
</dbReference>
<dbReference type="InterPro" id="IPR052809">
    <property type="entry name" value="Actin_polarity_regulatory"/>
</dbReference>
<dbReference type="eggNOG" id="ENOG502QQUZ">
    <property type="taxonomic scope" value="Eukaryota"/>
</dbReference>
<dbReference type="GO" id="GO:0051666">
    <property type="term" value="P:actin cortical patch localization"/>
    <property type="evidence" value="ECO:0007669"/>
    <property type="project" value="TreeGrafter"/>
</dbReference>
<dbReference type="PANTHER" id="PTHR28245">
    <property type="entry name" value="ARF3-INTERACTING PROTEIN 1"/>
    <property type="match status" value="1"/>
</dbReference>
<name>J0D0L1_AURST</name>
<dbReference type="InterPro" id="IPR037516">
    <property type="entry name" value="Tripartite_DENN"/>
</dbReference>
<keyword evidence="4" id="KW-1185">Reference proteome</keyword>
<dbReference type="FunCoup" id="J0D0L1">
    <property type="interactions" value="9"/>
</dbReference>
<dbReference type="InterPro" id="IPR012860">
    <property type="entry name" value="Afi1_N"/>
</dbReference>
<dbReference type="KEGG" id="adl:AURDEDRAFT_92148"/>
<feature type="region of interest" description="Disordered" evidence="1">
    <location>
        <begin position="187"/>
        <end position="238"/>
    </location>
</feature>
<evidence type="ECO:0000313" key="4">
    <source>
        <dbReference type="Proteomes" id="UP000006514"/>
    </source>
</evidence>
<feature type="compositionally biased region" description="Pro residues" evidence="1">
    <location>
        <begin position="424"/>
        <end position="437"/>
    </location>
</feature>
<dbReference type="AlphaFoldDB" id="J0D0L1"/>
<evidence type="ECO:0000259" key="2">
    <source>
        <dbReference type="PROSITE" id="PS50211"/>
    </source>
</evidence>
<dbReference type="OrthoDB" id="66409at2759"/>
<dbReference type="InParanoid" id="J0D0L1"/>
<evidence type="ECO:0000256" key="1">
    <source>
        <dbReference type="SAM" id="MobiDB-lite"/>
    </source>
</evidence>
<organism evidence="3 4">
    <name type="scientific">Auricularia subglabra (strain TFB-10046 / SS5)</name>
    <name type="common">White-rot fungus</name>
    <name type="synonym">Auricularia delicata (strain TFB10046)</name>
    <dbReference type="NCBI Taxonomy" id="717982"/>
    <lineage>
        <taxon>Eukaryota</taxon>
        <taxon>Fungi</taxon>
        <taxon>Dikarya</taxon>
        <taxon>Basidiomycota</taxon>
        <taxon>Agaricomycotina</taxon>
        <taxon>Agaricomycetes</taxon>
        <taxon>Auriculariales</taxon>
        <taxon>Auriculariaceae</taxon>
        <taxon>Auricularia</taxon>
    </lineage>
</organism>
<dbReference type="Pfam" id="PF08616">
    <property type="entry name" value="SPA"/>
    <property type="match status" value="1"/>
</dbReference>
<sequence length="720" mass="79971">MGRRKNVSYVLLAEFDIDVGTTLSRQLPWPTGVDPQLLAELMLPEGVHDVEQDWTVFMLNQTAENTCDIIIEASSEEEEEDDNSDSGSGSKQQPILHVLNLVFRKFDSTAKRKWVVKALAICTHHPYIQIFKPVLLVALQAYFDEPSEACLNRLYEAVTAMDIAFAPTLSRYERLIMRQMERRDLFAEKQQPPQGNGGTGNPTRSVESFEHTRSRTSSMMSGSTDVDGETASTDSNHKVGMTLGEKDYRYYYTSIKYASRPPAPPVVLPVKVPLASFPEDVGEYSLVSLIQTFSGPNAQVSGPIHAQLHTNGNLTHPIIVLFNALITQKRVIFLGTRAGHVSEYVLAACALASGCGTVLRGFVERAFPYAHLALCDTVMQNVPGYIAGVTNPIFEQKDWWDLLCNTTTGKMTVHKNINAAPPPLAHFPSVPSTPLPGLPRQDSMASQDDDGGKQAKAREDHPDNIFMDEILLMIQQHHGESNVRQRFTEYVQRFVRMAARYEEDQFRHTDIGFRSASFSPSTSALGSGVVPVDPASWNKELNANASRIEGWRKTRSYEYYATDFAAQMEHSQFRGVDITHQLARLLFLRSVQAAEAEAIARTFAQVCGDGGYEAAVELLAHLPASRGGLAPLAFGLFSQVEGVRASTVELLNRLRNWDVGRVFIRLLNHFQRYAYIRLAAQQLQQQQPQVPQLLPASLSAPNIAMARLPSNHSQSSLGHS</sequence>
<gene>
    <name evidence="3" type="ORF">AURDEDRAFT_92148</name>
</gene>
<dbReference type="PROSITE" id="PS50211">
    <property type="entry name" value="DENN"/>
    <property type="match status" value="1"/>
</dbReference>
<feature type="compositionally biased region" description="Low complexity" evidence="1">
    <location>
        <begin position="215"/>
        <end position="224"/>
    </location>
</feature>
<reference evidence="4" key="1">
    <citation type="journal article" date="2012" name="Science">
        <title>The Paleozoic origin of enzymatic lignin decomposition reconstructed from 31 fungal genomes.</title>
        <authorList>
            <person name="Floudas D."/>
            <person name="Binder M."/>
            <person name="Riley R."/>
            <person name="Barry K."/>
            <person name="Blanchette R.A."/>
            <person name="Henrissat B."/>
            <person name="Martinez A.T."/>
            <person name="Otillar R."/>
            <person name="Spatafora J.W."/>
            <person name="Yadav J.S."/>
            <person name="Aerts A."/>
            <person name="Benoit I."/>
            <person name="Boyd A."/>
            <person name="Carlson A."/>
            <person name="Copeland A."/>
            <person name="Coutinho P.M."/>
            <person name="de Vries R.P."/>
            <person name="Ferreira P."/>
            <person name="Findley K."/>
            <person name="Foster B."/>
            <person name="Gaskell J."/>
            <person name="Glotzer D."/>
            <person name="Gorecki P."/>
            <person name="Heitman J."/>
            <person name="Hesse C."/>
            <person name="Hori C."/>
            <person name="Igarashi K."/>
            <person name="Jurgens J.A."/>
            <person name="Kallen N."/>
            <person name="Kersten P."/>
            <person name="Kohler A."/>
            <person name="Kuees U."/>
            <person name="Kumar T.K.A."/>
            <person name="Kuo A."/>
            <person name="LaButti K."/>
            <person name="Larrondo L.F."/>
            <person name="Lindquist E."/>
            <person name="Ling A."/>
            <person name="Lombard V."/>
            <person name="Lucas S."/>
            <person name="Lundell T."/>
            <person name="Martin R."/>
            <person name="McLaughlin D.J."/>
            <person name="Morgenstern I."/>
            <person name="Morin E."/>
            <person name="Murat C."/>
            <person name="Nagy L.G."/>
            <person name="Nolan M."/>
            <person name="Ohm R.A."/>
            <person name="Patyshakuliyeva A."/>
            <person name="Rokas A."/>
            <person name="Ruiz-Duenas F.J."/>
            <person name="Sabat G."/>
            <person name="Salamov A."/>
            <person name="Samejima M."/>
            <person name="Schmutz J."/>
            <person name="Slot J.C."/>
            <person name="St John F."/>
            <person name="Stenlid J."/>
            <person name="Sun H."/>
            <person name="Sun S."/>
            <person name="Syed K."/>
            <person name="Tsang A."/>
            <person name="Wiebenga A."/>
            <person name="Young D."/>
            <person name="Pisabarro A."/>
            <person name="Eastwood D.C."/>
            <person name="Martin F."/>
            <person name="Cullen D."/>
            <person name="Grigoriev I.V."/>
            <person name="Hibbett D.S."/>
        </authorList>
    </citation>
    <scope>NUCLEOTIDE SEQUENCE [LARGE SCALE GENOMIC DNA]</scope>
    <source>
        <strain evidence="4">TFB10046</strain>
    </source>
</reference>
<dbReference type="GO" id="GO:0005886">
    <property type="term" value="C:plasma membrane"/>
    <property type="evidence" value="ECO:0007669"/>
    <property type="project" value="TreeGrafter"/>
</dbReference>
<dbReference type="OMA" id="GRHFWAQ"/>
<feature type="domain" description="UDENN" evidence="2">
    <location>
        <begin position="8"/>
        <end position="562"/>
    </location>
</feature>
<proteinExistence type="predicted"/>
<dbReference type="Proteomes" id="UP000006514">
    <property type="component" value="Unassembled WGS sequence"/>
</dbReference>
<accession>J0D0L1</accession>
<dbReference type="PANTHER" id="PTHR28245:SF1">
    <property type="entry name" value="ARF3-INTERACTING PROTEIN 1"/>
    <property type="match status" value="1"/>
</dbReference>
<protein>
    <submittedName>
        <fullName evidence="3">Spindle pole body interacting protein</fullName>
    </submittedName>
</protein>